<sequence length="145" mass="16764">MTDGMHRVVYINAAHFLARYKIQHDNRLQSLLVLDLFSVILHEFMHTMLRLILNDMNISTPVDFREAGISESGTEIEYQLFGFCPDWLTCYEMKALADSDINIILTSLCDNQPIKLPIDCKNYARRSTKMALDITSLTFNKPFEI</sequence>
<organism evidence="1 3">
    <name type="scientific">Didymodactylos carnosus</name>
    <dbReference type="NCBI Taxonomy" id="1234261"/>
    <lineage>
        <taxon>Eukaryota</taxon>
        <taxon>Metazoa</taxon>
        <taxon>Spiralia</taxon>
        <taxon>Gnathifera</taxon>
        <taxon>Rotifera</taxon>
        <taxon>Eurotatoria</taxon>
        <taxon>Bdelloidea</taxon>
        <taxon>Philodinida</taxon>
        <taxon>Philodinidae</taxon>
        <taxon>Didymodactylos</taxon>
    </lineage>
</organism>
<dbReference type="AlphaFoldDB" id="A0A815HGA1"/>
<name>A0A815HGA1_9BILA</name>
<dbReference type="EMBL" id="CAJOBC010067585">
    <property type="protein sequence ID" value="CAF4231721.1"/>
    <property type="molecule type" value="Genomic_DNA"/>
</dbReference>
<evidence type="ECO:0000313" key="1">
    <source>
        <dbReference type="EMBL" id="CAF1351789.1"/>
    </source>
</evidence>
<evidence type="ECO:0000313" key="3">
    <source>
        <dbReference type="Proteomes" id="UP000663829"/>
    </source>
</evidence>
<dbReference type="Proteomes" id="UP000681722">
    <property type="component" value="Unassembled WGS sequence"/>
</dbReference>
<evidence type="ECO:0000313" key="2">
    <source>
        <dbReference type="EMBL" id="CAF4231721.1"/>
    </source>
</evidence>
<comment type="caution">
    <text evidence="1">The sequence shown here is derived from an EMBL/GenBank/DDBJ whole genome shotgun (WGS) entry which is preliminary data.</text>
</comment>
<proteinExistence type="predicted"/>
<reference evidence="1" key="1">
    <citation type="submission" date="2021-02" db="EMBL/GenBank/DDBJ databases">
        <authorList>
            <person name="Nowell W R."/>
        </authorList>
    </citation>
    <scope>NUCLEOTIDE SEQUENCE</scope>
</reference>
<keyword evidence="3" id="KW-1185">Reference proteome</keyword>
<dbReference type="Proteomes" id="UP000663829">
    <property type="component" value="Unassembled WGS sequence"/>
</dbReference>
<protein>
    <submittedName>
        <fullName evidence="1">Uncharacterized protein</fullName>
    </submittedName>
</protein>
<dbReference type="EMBL" id="CAJNOQ010014942">
    <property type="protein sequence ID" value="CAF1351789.1"/>
    <property type="molecule type" value="Genomic_DNA"/>
</dbReference>
<accession>A0A815HGA1</accession>
<gene>
    <name evidence="1" type="ORF">GPM918_LOCUS30948</name>
    <name evidence="2" type="ORF">SRO942_LOCUS31829</name>
</gene>